<dbReference type="AlphaFoldDB" id="A0A9P6CTU9"/>
<dbReference type="EMBL" id="MU155596">
    <property type="protein sequence ID" value="KAF9471968.1"/>
    <property type="molecule type" value="Genomic_DNA"/>
</dbReference>
<evidence type="ECO:0000313" key="1">
    <source>
        <dbReference type="EMBL" id="KAF9471968.1"/>
    </source>
</evidence>
<proteinExistence type="predicted"/>
<protein>
    <submittedName>
        <fullName evidence="1">Uncharacterized protein</fullName>
    </submittedName>
</protein>
<gene>
    <name evidence="1" type="ORF">BDN70DRAFT_516761</name>
</gene>
<accession>A0A9P6CTU9</accession>
<keyword evidence="2" id="KW-1185">Reference proteome</keyword>
<dbReference type="Proteomes" id="UP000807469">
    <property type="component" value="Unassembled WGS sequence"/>
</dbReference>
<sequence length="154" mass="16961">MVNQSGQIDVVYSRDSALLNSLVPAFLFLTRSLLPSITYPDSLICLQFHRRGHFAVASALGGCSISSAATAYARVVERGISCANSRCFFPEKVPMDKYRHMSSRVCTASSLYRGKHVMNFSSGLIWRSLCPESDGVSKNELLESQTLAEGCEER</sequence>
<organism evidence="1 2">
    <name type="scientific">Pholiota conissans</name>
    <dbReference type="NCBI Taxonomy" id="109636"/>
    <lineage>
        <taxon>Eukaryota</taxon>
        <taxon>Fungi</taxon>
        <taxon>Dikarya</taxon>
        <taxon>Basidiomycota</taxon>
        <taxon>Agaricomycotina</taxon>
        <taxon>Agaricomycetes</taxon>
        <taxon>Agaricomycetidae</taxon>
        <taxon>Agaricales</taxon>
        <taxon>Agaricineae</taxon>
        <taxon>Strophariaceae</taxon>
        <taxon>Pholiota</taxon>
    </lineage>
</organism>
<name>A0A9P6CTU9_9AGAR</name>
<comment type="caution">
    <text evidence="1">The sequence shown here is derived from an EMBL/GenBank/DDBJ whole genome shotgun (WGS) entry which is preliminary data.</text>
</comment>
<evidence type="ECO:0000313" key="2">
    <source>
        <dbReference type="Proteomes" id="UP000807469"/>
    </source>
</evidence>
<reference evidence="1" key="1">
    <citation type="submission" date="2020-11" db="EMBL/GenBank/DDBJ databases">
        <authorList>
            <consortium name="DOE Joint Genome Institute"/>
            <person name="Ahrendt S."/>
            <person name="Riley R."/>
            <person name="Andreopoulos W."/>
            <person name="Labutti K."/>
            <person name="Pangilinan J."/>
            <person name="Ruiz-Duenas F.J."/>
            <person name="Barrasa J.M."/>
            <person name="Sanchez-Garcia M."/>
            <person name="Camarero S."/>
            <person name="Miyauchi S."/>
            <person name="Serrano A."/>
            <person name="Linde D."/>
            <person name="Babiker R."/>
            <person name="Drula E."/>
            <person name="Ayuso-Fernandez I."/>
            <person name="Pacheco R."/>
            <person name="Padilla G."/>
            <person name="Ferreira P."/>
            <person name="Barriuso J."/>
            <person name="Kellner H."/>
            <person name="Castanera R."/>
            <person name="Alfaro M."/>
            <person name="Ramirez L."/>
            <person name="Pisabarro A.G."/>
            <person name="Kuo A."/>
            <person name="Tritt A."/>
            <person name="Lipzen A."/>
            <person name="He G."/>
            <person name="Yan M."/>
            <person name="Ng V."/>
            <person name="Cullen D."/>
            <person name="Martin F."/>
            <person name="Rosso M.-N."/>
            <person name="Henrissat B."/>
            <person name="Hibbett D."/>
            <person name="Martinez A.T."/>
            <person name="Grigoriev I.V."/>
        </authorList>
    </citation>
    <scope>NUCLEOTIDE SEQUENCE</scope>
    <source>
        <strain evidence="1">CIRM-BRFM 674</strain>
    </source>
</reference>